<evidence type="ECO:0000256" key="1">
    <source>
        <dbReference type="SAM" id="Phobius"/>
    </source>
</evidence>
<feature type="transmembrane region" description="Helical" evidence="1">
    <location>
        <begin position="71"/>
        <end position="93"/>
    </location>
</feature>
<accession>A0A7S3PVE0</accession>
<sequence length="297" mass="33372">MVLSYLLSMDFSCLLAILLIVVRDIVDAILSARQLKFRSSSFSFADMKNFSPGYIQDRFETWSNNRSFVDFSLMINAIALFAFFVPLLQVSWILSDGGKRRISSLAVVCVLVLTGAICELIVSLILLGIHGTETWIGNDFNLEDWTDDGGDMIGWRVLELVHTVLRGMTTWINAFEWISIFGIMTTLFIVVKSERSYSHSNTGAETFGIKWALLGLVIGILGLFDFVAEILRLQSWVTFVTISFLVRSINMFILVPIYLFILGRQLPIIKGSFEEWNHSDAGKPLSPDENVLGTDTS</sequence>
<protein>
    <submittedName>
        <fullName evidence="2">Uncharacterized protein</fullName>
    </submittedName>
</protein>
<keyword evidence="1" id="KW-0472">Membrane</keyword>
<reference evidence="2" key="1">
    <citation type="submission" date="2021-01" db="EMBL/GenBank/DDBJ databases">
        <authorList>
            <person name="Corre E."/>
            <person name="Pelletier E."/>
            <person name="Niang G."/>
            <person name="Scheremetjew M."/>
            <person name="Finn R."/>
            <person name="Kale V."/>
            <person name="Holt S."/>
            <person name="Cochrane G."/>
            <person name="Meng A."/>
            <person name="Brown T."/>
            <person name="Cohen L."/>
        </authorList>
    </citation>
    <scope>NUCLEOTIDE SEQUENCE</scope>
    <source>
        <strain evidence="2">MM31A-1</strain>
    </source>
</reference>
<feature type="transmembrane region" description="Helical" evidence="1">
    <location>
        <begin position="171"/>
        <end position="191"/>
    </location>
</feature>
<dbReference type="EMBL" id="HBIO01002457">
    <property type="protein sequence ID" value="CAE0456902.1"/>
    <property type="molecule type" value="Transcribed_RNA"/>
</dbReference>
<name>A0A7S3PVE0_9STRA</name>
<feature type="transmembrane region" description="Helical" evidence="1">
    <location>
        <begin position="237"/>
        <end position="261"/>
    </location>
</feature>
<gene>
    <name evidence="2" type="ORF">CDEB00056_LOCUS1743</name>
</gene>
<feature type="transmembrane region" description="Helical" evidence="1">
    <location>
        <begin position="105"/>
        <end position="129"/>
    </location>
</feature>
<keyword evidence="1" id="KW-0812">Transmembrane</keyword>
<organism evidence="2">
    <name type="scientific">Chaetoceros debilis</name>
    <dbReference type="NCBI Taxonomy" id="122233"/>
    <lineage>
        <taxon>Eukaryota</taxon>
        <taxon>Sar</taxon>
        <taxon>Stramenopiles</taxon>
        <taxon>Ochrophyta</taxon>
        <taxon>Bacillariophyta</taxon>
        <taxon>Coscinodiscophyceae</taxon>
        <taxon>Chaetocerotophycidae</taxon>
        <taxon>Chaetocerotales</taxon>
        <taxon>Chaetocerotaceae</taxon>
        <taxon>Chaetoceros</taxon>
    </lineage>
</organism>
<proteinExistence type="predicted"/>
<evidence type="ECO:0000313" key="2">
    <source>
        <dbReference type="EMBL" id="CAE0456902.1"/>
    </source>
</evidence>
<feature type="transmembrane region" description="Helical" evidence="1">
    <location>
        <begin position="211"/>
        <end position="231"/>
    </location>
</feature>
<keyword evidence="1" id="KW-1133">Transmembrane helix</keyword>
<dbReference type="AlphaFoldDB" id="A0A7S3PVE0"/>